<evidence type="ECO:0000256" key="1">
    <source>
        <dbReference type="ARBA" id="ARBA00022679"/>
    </source>
</evidence>
<proteinExistence type="inferred from homology"/>
<name>A0A831RQU7_9GAMM</name>
<keyword evidence="4 6" id="KW-0520">NAD</keyword>
<dbReference type="Proteomes" id="UP000886251">
    <property type="component" value="Unassembled WGS sequence"/>
</dbReference>
<dbReference type="HAMAP" id="MF_00361">
    <property type="entry name" value="NAD_kinase"/>
    <property type="match status" value="1"/>
</dbReference>
<protein>
    <recommendedName>
        <fullName evidence="6">NAD kinase</fullName>
        <ecNumber evidence="6">2.7.1.23</ecNumber>
    </recommendedName>
    <alternativeName>
        <fullName evidence="6">ATP-dependent NAD kinase</fullName>
    </alternativeName>
</protein>
<dbReference type="PANTHER" id="PTHR20275:SF0">
    <property type="entry name" value="NAD KINASE"/>
    <property type="match status" value="1"/>
</dbReference>
<keyword evidence="2 6" id="KW-0418">Kinase</keyword>
<feature type="binding site" evidence="6">
    <location>
        <position position="244"/>
    </location>
    <ligand>
        <name>NAD(+)</name>
        <dbReference type="ChEBI" id="CHEBI:57540"/>
    </ligand>
</feature>
<feature type="binding site" evidence="6">
    <location>
        <begin position="183"/>
        <end position="188"/>
    </location>
    <ligand>
        <name>NAD(+)</name>
        <dbReference type="ChEBI" id="CHEBI:57540"/>
    </ligand>
</feature>
<evidence type="ECO:0000256" key="4">
    <source>
        <dbReference type="ARBA" id="ARBA00023027"/>
    </source>
</evidence>
<feature type="active site" description="Proton acceptor" evidence="6">
    <location>
        <position position="73"/>
    </location>
</feature>
<dbReference type="InterPro" id="IPR017437">
    <property type="entry name" value="ATP-NAD_kinase_PpnK-typ_C"/>
</dbReference>
<dbReference type="SUPFAM" id="SSF111331">
    <property type="entry name" value="NAD kinase/diacylglycerol kinase-like"/>
    <property type="match status" value="1"/>
</dbReference>
<dbReference type="Pfam" id="PF01513">
    <property type="entry name" value="NAD_kinase"/>
    <property type="match status" value="1"/>
</dbReference>
<dbReference type="Gene3D" id="3.40.50.10330">
    <property type="entry name" value="Probable inorganic polyphosphate/atp-NAD kinase, domain 1"/>
    <property type="match status" value="1"/>
</dbReference>
<dbReference type="Pfam" id="PF20143">
    <property type="entry name" value="NAD_kinase_C"/>
    <property type="match status" value="1"/>
</dbReference>
<dbReference type="GO" id="GO:0019674">
    <property type="term" value="P:NAD+ metabolic process"/>
    <property type="evidence" value="ECO:0007669"/>
    <property type="project" value="InterPro"/>
</dbReference>
<dbReference type="GO" id="GO:0046872">
    <property type="term" value="F:metal ion binding"/>
    <property type="evidence" value="ECO:0007669"/>
    <property type="project" value="UniProtKB-UniRule"/>
</dbReference>
<evidence type="ECO:0000256" key="6">
    <source>
        <dbReference type="HAMAP-Rule" id="MF_00361"/>
    </source>
</evidence>
<keyword evidence="6" id="KW-0963">Cytoplasm</keyword>
<dbReference type="GO" id="GO:0003951">
    <property type="term" value="F:NAD+ kinase activity"/>
    <property type="evidence" value="ECO:0007669"/>
    <property type="project" value="UniProtKB-UniRule"/>
</dbReference>
<dbReference type="AlphaFoldDB" id="A0A831RQU7"/>
<comment type="cofactor">
    <cofactor evidence="6">
        <name>a divalent metal cation</name>
        <dbReference type="ChEBI" id="CHEBI:60240"/>
    </cofactor>
</comment>
<evidence type="ECO:0000313" key="7">
    <source>
        <dbReference type="EMBL" id="HEB97500.1"/>
    </source>
</evidence>
<comment type="similarity">
    <text evidence="6">Belongs to the NAD kinase family.</text>
</comment>
<feature type="binding site" evidence="6">
    <location>
        <position position="153"/>
    </location>
    <ligand>
        <name>NAD(+)</name>
        <dbReference type="ChEBI" id="CHEBI:57540"/>
    </ligand>
</feature>
<gene>
    <name evidence="6" type="primary">nadK</name>
    <name evidence="7" type="ORF">ENI96_13845</name>
</gene>
<comment type="catalytic activity">
    <reaction evidence="5 6">
        <text>NAD(+) + ATP = ADP + NADP(+) + H(+)</text>
        <dbReference type="Rhea" id="RHEA:18629"/>
        <dbReference type="ChEBI" id="CHEBI:15378"/>
        <dbReference type="ChEBI" id="CHEBI:30616"/>
        <dbReference type="ChEBI" id="CHEBI:57540"/>
        <dbReference type="ChEBI" id="CHEBI:58349"/>
        <dbReference type="ChEBI" id="CHEBI:456216"/>
        <dbReference type="EC" id="2.7.1.23"/>
    </reaction>
</comment>
<comment type="function">
    <text evidence="6">Involved in the regulation of the intracellular balance of NAD and NADP, and is a key enzyme in the biosynthesis of NADP. Catalyzes specifically the phosphorylation on 2'-hydroxyl of the adenosine moiety of NAD to yield NADP.</text>
</comment>
<evidence type="ECO:0000313" key="8">
    <source>
        <dbReference type="Proteomes" id="UP000886251"/>
    </source>
</evidence>
<dbReference type="InterPro" id="IPR002504">
    <property type="entry name" value="NADK"/>
</dbReference>
<dbReference type="NCBIfam" id="NF002306">
    <property type="entry name" value="PRK01231.1"/>
    <property type="match status" value="1"/>
</dbReference>
<comment type="caution">
    <text evidence="6">Lacks conserved residue(s) required for the propagation of feature annotation.</text>
</comment>
<dbReference type="GO" id="GO:0005737">
    <property type="term" value="C:cytoplasm"/>
    <property type="evidence" value="ECO:0007669"/>
    <property type="project" value="UniProtKB-SubCell"/>
</dbReference>
<organism evidence="7 8">
    <name type="scientific">Sedimenticola thiotaurini</name>
    <dbReference type="NCBI Taxonomy" id="1543721"/>
    <lineage>
        <taxon>Bacteria</taxon>
        <taxon>Pseudomonadati</taxon>
        <taxon>Pseudomonadota</taxon>
        <taxon>Gammaproteobacteria</taxon>
        <taxon>Chromatiales</taxon>
        <taxon>Sedimenticolaceae</taxon>
        <taxon>Sedimenticola</taxon>
    </lineage>
</organism>
<keyword evidence="6" id="KW-0547">Nucleotide-binding</keyword>
<dbReference type="EC" id="2.7.1.23" evidence="6"/>
<feature type="binding site" evidence="6">
    <location>
        <begin position="73"/>
        <end position="74"/>
    </location>
    <ligand>
        <name>NAD(+)</name>
        <dbReference type="ChEBI" id="CHEBI:57540"/>
    </ligand>
</feature>
<comment type="caution">
    <text evidence="7">The sequence shown here is derived from an EMBL/GenBank/DDBJ whole genome shotgun (WGS) entry which is preliminary data.</text>
</comment>
<keyword evidence="1 6" id="KW-0808">Transferase</keyword>
<evidence type="ECO:0000256" key="3">
    <source>
        <dbReference type="ARBA" id="ARBA00022857"/>
    </source>
</evidence>
<reference evidence="7" key="1">
    <citation type="journal article" date="2020" name="mSystems">
        <title>Genome- and Community-Level Interaction Insights into Carbon Utilization and Element Cycling Functions of Hydrothermarchaeota in Hydrothermal Sediment.</title>
        <authorList>
            <person name="Zhou Z."/>
            <person name="Liu Y."/>
            <person name="Xu W."/>
            <person name="Pan J."/>
            <person name="Luo Z.H."/>
            <person name="Li M."/>
        </authorList>
    </citation>
    <scope>NUCLEOTIDE SEQUENCE [LARGE SCALE GENOMIC DNA]</scope>
    <source>
        <strain evidence="7">HyVt-443</strain>
    </source>
</reference>
<dbReference type="PANTHER" id="PTHR20275">
    <property type="entry name" value="NAD KINASE"/>
    <property type="match status" value="1"/>
</dbReference>
<accession>A0A831RQU7</accession>
<dbReference type="InterPro" id="IPR017438">
    <property type="entry name" value="ATP-NAD_kinase_N"/>
</dbReference>
<dbReference type="GO" id="GO:0006741">
    <property type="term" value="P:NADP+ biosynthetic process"/>
    <property type="evidence" value="ECO:0007669"/>
    <property type="project" value="UniProtKB-UniRule"/>
</dbReference>
<dbReference type="EMBL" id="DRKP01000174">
    <property type="protein sequence ID" value="HEB97500.1"/>
    <property type="molecule type" value="Genomic_DNA"/>
</dbReference>
<evidence type="ECO:0000256" key="2">
    <source>
        <dbReference type="ARBA" id="ARBA00022777"/>
    </source>
</evidence>
<comment type="subcellular location">
    <subcellularLocation>
        <location evidence="6">Cytoplasm</location>
    </subcellularLocation>
</comment>
<dbReference type="Gene3D" id="2.60.200.30">
    <property type="entry name" value="Probable inorganic polyphosphate/atp-NAD kinase, domain 2"/>
    <property type="match status" value="1"/>
</dbReference>
<dbReference type="InterPro" id="IPR016064">
    <property type="entry name" value="NAD/diacylglycerol_kinase_sf"/>
</dbReference>
<dbReference type="GO" id="GO:0005524">
    <property type="term" value="F:ATP binding"/>
    <property type="evidence" value="ECO:0007669"/>
    <property type="project" value="UniProtKB-KW"/>
</dbReference>
<feature type="binding site" evidence="6">
    <location>
        <position position="170"/>
    </location>
    <ligand>
        <name>NAD(+)</name>
        <dbReference type="ChEBI" id="CHEBI:57540"/>
    </ligand>
</feature>
<evidence type="ECO:0000256" key="5">
    <source>
        <dbReference type="ARBA" id="ARBA00047925"/>
    </source>
</evidence>
<feature type="binding site" evidence="6">
    <location>
        <position position="172"/>
    </location>
    <ligand>
        <name>NAD(+)</name>
        <dbReference type="ChEBI" id="CHEBI:57540"/>
    </ligand>
</feature>
<keyword evidence="3 6" id="KW-0521">NADP</keyword>
<dbReference type="GO" id="GO:0051287">
    <property type="term" value="F:NAD binding"/>
    <property type="evidence" value="ECO:0007669"/>
    <property type="project" value="UniProtKB-ARBA"/>
</dbReference>
<feature type="binding site" evidence="6">
    <location>
        <position position="78"/>
    </location>
    <ligand>
        <name>NAD(+)</name>
        <dbReference type="ChEBI" id="CHEBI:57540"/>
    </ligand>
</feature>
<keyword evidence="6" id="KW-0067">ATP-binding</keyword>
<sequence length="288" mass="31405">MPSPFQTIGLIGKHEDSGPEETLRRLGKFLAGRGQEVLLESTTAGQMPGLGFATADLERIGRDCDLAIVVGGDGTLLHTARSLADFDVPLLGVNLGRLGFLADISPDEMLTALEQILAGHYQEEQRFLLRAEVDGRSCVALNDVVIHKWNIARMIELETFIDDRFVDAQRSDGLIVSTPTGSTAYALSGGGPLLQPDLNAILLVPICPHTLSNRPIVVGGNSPIEIAVSPRTELEHVRVTCDGQTCLPMNGRSIHIRKHDHRVRLIHPLGHDHFQILRAKLGWSEHPV</sequence>
<feature type="binding site" evidence="6">
    <location>
        <begin position="142"/>
        <end position="143"/>
    </location>
    <ligand>
        <name>NAD(+)</name>
        <dbReference type="ChEBI" id="CHEBI:57540"/>
    </ligand>
</feature>